<organism evidence="2">
    <name type="scientific">Flavobacterium sp. WC2416</name>
    <dbReference type="NCBI Taxonomy" id="3234141"/>
    <lineage>
        <taxon>Bacteria</taxon>
        <taxon>Pseudomonadati</taxon>
        <taxon>Bacteroidota</taxon>
        <taxon>Flavobacteriia</taxon>
        <taxon>Flavobacteriales</taxon>
        <taxon>Flavobacteriaceae</taxon>
        <taxon>Flavobacterium</taxon>
    </lineage>
</organism>
<proteinExistence type="predicted"/>
<keyword evidence="1" id="KW-0812">Transmembrane</keyword>
<protein>
    <submittedName>
        <fullName evidence="2">Uncharacterized protein</fullName>
    </submittedName>
</protein>
<accession>A0AB39WBH4</accession>
<gene>
    <name evidence="2" type="ORF">AB3G39_11430</name>
</gene>
<keyword evidence="1" id="KW-1133">Transmembrane helix</keyword>
<feature type="transmembrane region" description="Helical" evidence="1">
    <location>
        <begin position="7"/>
        <end position="28"/>
    </location>
</feature>
<evidence type="ECO:0000313" key="2">
    <source>
        <dbReference type="EMBL" id="XDU97781.1"/>
    </source>
</evidence>
<dbReference type="AlphaFoldDB" id="A0AB39WBH4"/>
<dbReference type="EMBL" id="CP165626">
    <property type="protein sequence ID" value="XDU97781.1"/>
    <property type="molecule type" value="Genomic_DNA"/>
</dbReference>
<evidence type="ECO:0000256" key="1">
    <source>
        <dbReference type="SAM" id="Phobius"/>
    </source>
</evidence>
<sequence length="178" mass="20504">MIEIIDNILPILFIIAIVSFIVFFILGAGYKLNNLGESNLLNFLEENIYFRVSAILTIISFISIFSLNSYVSKLSRTEIKEKIEKLTDKNYILIINDSIKKNDSLIVALKNIKKTSSGRNTGSLEINVKMKNGNEIINLMLLRDFTKKTKYWVHFKNYKTTSDNCVGEINTEFLNEYK</sequence>
<feature type="transmembrane region" description="Helical" evidence="1">
    <location>
        <begin position="48"/>
        <end position="71"/>
    </location>
</feature>
<name>A0AB39WBH4_9FLAO</name>
<dbReference type="RefSeq" id="WP_369769358.1">
    <property type="nucleotide sequence ID" value="NZ_CP165626.1"/>
</dbReference>
<reference evidence="2" key="1">
    <citation type="submission" date="2024-07" db="EMBL/GenBank/DDBJ databases">
        <authorList>
            <person name="Biller S.J."/>
        </authorList>
    </citation>
    <scope>NUCLEOTIDE SEQUENCE</scope>
    <source>
        <strain evidence="2">WC2416</strain>
    </source>
</reference>
<keyword evidence="1" id="KW-0472">Membrane</keyword>